<dbReference type="EMBL" id="JAMQOT010000002">
    <property type="protein sequence ID" value="MDF9745625.1"/>
    <property type="molecule type" value="Genomic_DNA"/>
</dbReference>
<sequence length="229" mass="23764">MLEDGLSYPVRGDWVGRILIGGVLGFLSVLLFPVFLLMGYWVRVLEKTVAGDDEPPEFDEWGDLFVKGVIGTVIGLAYAIVPTVVYSVVVFGLIGVGIGIGGDGGGLLAGLGFVTIFASIPLVLLIYYIVPAALTNYAREGTIGAAFDVGAIKPVLLSVDYLLATLFPLGVALALTIVNSILAATVIGVVLVPFVGFYANVAIFRMFGNAFAKVSASATSQPATASASV</sequence>
<evidence type="ECO:0000256" key="1">
    <source>
        <dbReference type="SAM" id="Phobius"/>
    </source>
</evidence>
<dbReference type="Pfam" id="PF13197">
    <property type="entry name" value="DUF4013"/>
    <property type="match status" value="1"/>
</dbReference>
<keyword evidence="1" id="KW-0472">Membrane</keyword>
<organism evidence="2 3">
    <name type="scientific">Natrinema salsiterrestre</name>
    <dbReference type="NCBI Taxonomy" id="2950540"/>
    <lineage>
        <taxon>Archaea</taxon>
        <taxon>Methanobacteriati</taxon>
        <taxon>Methanobacteriota</taxon>
        <taxon>Stenosarchaea group</taxon>
        <taxon>Halobacteria</taxon>
        <taxon>Halobacteriales</taxon>
        <taxon>Natrialbaceae</taxon>
        <taxon>Natrinema</taxon>
    </lineage>
</organism>
<feature type="transmembrane region" description="Helical" evidence="1">
    <location>
        <begin position="106"/>
        <end position="130"/>
    </location>
</feature>
<reference evidence="2" key="1">
    <citation type="submission" date="2022-06" db="EMBL/GenBank/DDBJ databases">
        <title>Natrinema sp. a new haloarchaeum isolate from saline soil.</title>
        <authorList>
            <person name="Strakova D."/>
            <person name="Galisteo C."/>
            <person name="Sanchez-Porro C."/>
            <person name="Ventosa A."/>
        </authorList>
    </citation>
    <scope>NUCLEOTIDE SEQUENCE</scope>
    <source>
        <strain evidence="2">S1CR25-10</strain>
    </source>
</reference>
<evidence type="ECO:0000313" key="2">
    <source>
        <dbReference type="EMBL" id="MDF9745625.1"/>
    </source>
</evidence>
<feature type="transmembrane region" description="Helical" evidence="1">
    <location>
        <begin position="181"/>
        <end position="203"/>
    </location>
</feature>
<gene>
    <name evidence="2" type="ORF">NDI89_08495</name>
</gene>
<protein>
    <submittedName>
        <fullName evidence="2">DUF4013 domain-containing protein</fullName>
    </submittedName>
</protein>
<name>A0A9Q4L480_9EURY</name>
<dbReference type="RefSeq" id="WP_277521108.1">
    <property type="nucleotide sequence ID" value="NZ_JAMQOT010000002.1"/>
</dbReference>
<keyword evidence="1" id="KW-1133">Transmembrane helix</keyword>
<feature type="transmembrane region" description="Helical" evidence="1">
    <location>
        <begin position="76"/>
        <end position="100"/>
    </location>
</feature>
<keyword evidence="1" id="KW-0812">Transmembrane</keyword>
<comment type="caution">
    <text evidence="2">The sequence shown here is derived from an EMBL/GenBank/DDBJ whole genome shotgun (WGS) entry which is preliminary data.</text>
</comment>
<evidence type="ECO:0000313" key="3">
    <source>
        <dbReference type="Proteomes" id="UP001154061"/>
    </source>
</evidence>
<dbReference type="InterPro" id="IPR025098">
    <property type="entry name" value="DUF4013"/>
</dbReference>
<accession>A0A9Q4L480</accession>
<proteinExistence type="predicted"/>
<feature type="transmembrane region" description="Helical" evidence="1">
    <location>
        <begin position="14"/>
        <end position="37"/>
    </location>
</feature>
<dbReference type="Proteomes" id="UP001154061">
    <property type="component" value="Unassembled WGS sequence"/>
</dbReference>
<feature type="transmembrane region" description="Helical" evidence="1">
    <location>
        <begin position="151"/>
        <end position="175"/>
    </location>
</feature>
<keyword evidence="3" id="KW-1185">Reference proteome</keyword>
<dbReference type="AlphaFoldDB" id="A0A9Q4L480"/>